<feature type="compositionally biased region" description="Basic and acidic residues" evidence="7">
    <location>
        <begin position="822"/>
        <end position="839"/>
    </location>
</feature>
<dbReference type="EMBL" id="WJXW01000011">
    <property type="protein sequence ID" value="KAF9732286.1"/>
    <property type="molecule type" value="Genomic_DNA"/>
</dbReference>
<evidence type="ECO:0000256" key="3">
    <source>
        <dbReference type="ARBA" id="ARBA00023002"/>
    </source>
</evidence>
<dbReference type="PANTHER" id="PTHR46300">
    <property type="entry name" value="P450, PUTATIVE (EUROFUNG)-RELATED-RELATED"/>
    <property type="match status" value="1"/>
</dbReference>
<evidence type="ECO:0000256" key="6">
    <source>
        <dbReference type="SAM" id="Coils"/>
    </source>
</evidence>
<dbReference type="Pfam" id="PF00067">
    <property type="entry name" value="p450"/>
    <property type="match status" value="1"/>
</dbReference>
<dbReference type="AlphaFoldDB" id="A0A9P6GBQ7"/>
<sequence length="1041" mass="116891">MSAMVENIRDYAQSNPLQVAAGLIIALPGTYLYISGKFLCATRLCTNATMSTQSLLESITSSLSAYETSSQKKNLLLPISKWGDKLATKFVVQVFRGARNNAIVVLTTTGEGLGLDVQKILRTVEERWVPCFPLSRVVSVGTTTALPGVFLTFIRKYPNSRAARHQTRIASALHVCALMTVANQQLSIQDLLVVALVVVSFEALQQVTHESERRPAVETRLQAHIVDHSTFSGSSRPVNFTRKYSSLNPEALSLSSASKEAEIGRMNEPLAEVRKSEKASDMDLKHTKAELNNVRATLNETFAEYALMRDELKTMKQALGRGHQAEVYRKDIELFALRKANEQKENYIKDRDGRLDDSHRQHKAALELKDAELRNLKDRILFLERQNSPRFDDDNIDSAPKSDSQAALQVKFLRIKGRNSAEIDERTPDEKDDEIAKLKADLTDAVAASKTLDNTQIELRRAWDATSEVQQSLNNERKQHAHTQEMLREAALKIEEELSKQAQRPLLNHRLSTIEEQNAQELEAMFNAAQQDNFRLYGEVEALEKRVREANARVFMAEQGAEALREQLRLEKAINDDMETARPSLVHRVHFQRMEGQLKESREQLEDKDKEITKLHRLVLEQDAKFTELTKANEASSSVRTALQGENERLKQSTKELESTKQQLMLDHERLTRHRARNRVTSTENTSARSSGATLITEPLAVPPIPPIPTDDEDLLLPARPVSIARSSSIQGTPERLLRREPTPNRLSMISADVPPDELRHSHRKPLTLKGFLRKIARKDDDEAKTSDVPSPAVTSPRPKTALLPKDRSAMVRPKTAAPETEGDRKGMDVEKEKDREGGRPNTAAPSKERIGDRRFLSGGRPKTAVTGIRKGEGRAEEHAGERPKSRGWGASRKLLGWYGEHCSSRSAQRSAPGPPSISFLGNLHQIPAAKAWHQLRAWADEYGHMYSLMLGPSTVMLVLSSSEVAKEMLNRSSRNYSSRPSLYIEQMIIGRMRMLLMVRGGLDDDVRHRAGAAAGYLPREQRLSDFLVLAKRNAKVLYAK</sequence>
<feature type="region of interest" description="Disordered" evidence="7">
    <location>
        <begin position="780"/>
        <end position="888"/>
    </location>
</feature>
<keyword evidence="9" id="KW-1185">Reference proteome</keyword>
<comment type="similarity">
    <text evidence="1">Belongs to the cytochrome P450 family.</text>
</comment>
<keyword evidence="4" id="KW-0408">Iron</keyword>
<evidence type="ECO:0000256" key="2">
    <source>
        <dbReference type="ARBA" id="ARBA00022723"/>
    </source>
</evidence>
<reference evidence="8" key="1">
    <citation type="journal article" date="2020" name="Mol. Plant Microbe Interact.">
        <title>Genome Sequence of the Biocontrol Agent Coniothyrium minitans strain Conio (IMI 134523).</title>
        <authorList>
            <person name="Patel D."/>
            <person name="Shittu T.A."/>
            <person name="Baroncelli R."/>
            <person name="Muthumeenakshi S."/>
            <person name="Osborne T.H."/>
            <person name="Janganan T.K."/>
            <person name="Sreenivasaprasad S."/>
        </authorList>
    </citation>
    <scope>NUCLEOTIDE SEQUENCE</scope>
    <source>
        <strain evidence="8">Conio</strain>
    </source>
</reference>
<evidence type="ECO:0000313" key="9">
    <source>
        <dbReference type="Proteomes" id="UP000756921"/>
    </source>
</evidence>
<keyword evidence="2" id="KW-0479">Metal-binding</keyword>
<dbReference type="SUPFAM" id="SSF48264">
    <property type="entry name" value="Cytochrome P450"/>
    <property type="match status" value="1"/>
</dbReference>
<keyword evidence="5" id="KW-0503">Monooxygenase</keyword>
<keyword evidence="6" id="KW-0175">Coiled coil</keyword>
<evidence type="ECO:0000256" key="5">
    <source>
        <dbReference type="ARBA" id="ARBA00023033"/>
    </source>
</evidence>
<feature type="compositionally biased region" description="Basic and acidic residues" evidence="7">
    <location>
        <begin position="847"/>
        <end position="856"/>
    </location>
</feature>
<dbReference type="InterPro" id="IPR001128">
    <property type="entry name" value="Cyt_P450"/>
</dbReference>
<dbReference type="InterPro" id="IPR050364">
    <property type="entry name" value="Cytochrome_P450_fung"/>
</dbReference>
<protein>
    <submittedName>
        <fullName evidence="8">Cytochrome P450</fullName>
    </submittedName>
</protein>
<feature type="compositionally biased region" description="Basic and acidic residues" evidence="7">
    <location>
        <begin position="646"/>
        <end position="655"/>
    </location>
</feature>
<feature type="coiled-coil region" evidence="6">
    <location>
        <begin position="359"/>
        <end position="386"/>
    </location>
</feature>
<dbReference type="Gene3D" id="1.10.630.10">
    <property type="entry name" value="Cytochrome P450"/>
    <property type="match status" value="1"/>
</dbReference>
<feature type="compositionally biased region" description="Basic and acidic residues" evidence="7">
    <location>
        <begin position="870"/>
        <end position="885"/>
    </location>
</feature>
<keyword evidence="3" id="KW-0560">Oxidoreductase</keyword>
<accession>A0A9P6GBQ7</accession>
<dbReference type="OrthoDB" id="3789140at2759"/>
<proteinExistence type="inferred from homology"/>
<dbReference type="GO" id="GO:0016705">
    <property type="term" value="F:oxidoreductase activity, acting on paired donors, with incorporation or reduction of molecular oxygen"/>
    <property type="evidence" value="ECO:0007669"/>
    <property type="project" value="InterPro"/>
</dbReference>
<gene>
    <name evidence="8" type="ORF">PMIN01_10215</name>
</gene>
<name>A0A9P6GBQ7_9PLEO</name>
<evidence type="ECO:0000313" key="8">
    <source>
        <dbReference type="EMBL" id="KAF9732286.1"/>
    </source>
</evidence>
<dbReference type="Proteomes" id="UP000756921">
    <property type="component" value="Unassembled WGS sequence"/>
</dbReference>
<comment type="caution">
    <text evidence="8">The sequence shown here is derived from an EMBL/GenBank/DDBJ whole genome shotgun (WGS) entry which is preliminary data.</text>
</comment>
<organism evidence="8 9">
    <name type="scientific">Paraphaeosphaeria minitans</name>
    <dbReference type="NCBI Taxonomy" id="565426"/>
    <lineage>
        <taxon>Eukaryota</taxon>
        <taxon>Fungi</taxon>
        <taxon>Dikarya</taxon>
        <taxon>Ascomycota</taxon>
        <taxon>Pezizomycotina</taxon>
        <taxon>Dothideomycetes</taxon>
        <taxon>Pleosporomycetidae</taxon>
        <taxon>Pleosporales</taxon>
        <taxon>Massarineae</taxon>
        <taxon>Didymosphaeriaceae</taxon>
        <taxon>Paraphaeosphaeria</taxon>
    </lineage>
</organism>
<dbReference type="GO" id="GO:0020037">
    <property type="term" value="F:heme binding"/>
    <property type="evidence" value="ECO:0007669"/>
    <property type="project" value="InterPro"/>
</dbReference>
<evidence type="ECO:0000256" key="4">
    <source>
        <dbReference type="ARBA" id="ARBA00023004"/>
    </source>
</evidence>
<dbReference type="GO" id="GO:0005506">
    <property type="term" value="F:iron ion binding"/>
    <property type="evidence" value="ECO:0007669"/>
    <property type="project" value="InterPro"/>
</dbReference>
<feature type="region of interest" description="Disordered" evidence="7">
    <location>
        <begin position="632"/>
        <end position="655"/>
    </location>
</feature>
<dbReference type="GO" id="GO:0004497">
    <property type="term" value="F:monooxygenase activity"/>
    <property type="evidence" value="ECO:0007669"/>
    <property type="project" value="UniProtKB-KW"/>
</dbReference>
<evidence type="ECO:0000256" key="7">
    <source>
        <dbReference type="SAM" id="MobiDB-lite"/>
    </source>
</evidence>
<dbReference type="InterPro" id="IPR036396">
    <property type="entry name" value="Cyt_P450_sf"/>
</dbReference>
<evidence type="ECO:0000256" key="1">
    <source>
        <dbReference type="ARBA" id="ARBA00010617"/>
    </source>
</evidence>
<dbReference type="PANTHER" id="PTHR46300:SF2">
    <property type="entry name" value="CYTOCHROME P450 MONOOXYGENASE ALNH-RELATED"/>
    <property type="match status" value="1"/>
</dbReference>